<evidence type="ECO:0000256" key="4">
    <source>
        <dbReference type="ARBA" id="ARBA00022475"/>
    </source>
</evidence>
<evidence type="ECO:0000256" key="1">
    <source>
        <dbReference type="ARBA" id="ARBA00004651"/>
    </source>
</evidence>
<feature type="transmembrane region" description="Helical" evidence="8">
    <location>
        <begin position="185"/>
        <end position="206"/>
    </location>
</feature>
<feature type="transmembrane region" description="Helical" evidence="8">
    <location>
        <begin position="245"/>
        <end position="266"/>
    </location>
</feature>
<feature type="transmembrane region" description="Helical" evidence="8">
    <location>
        <begin position="218"/>
        <end position="239"/>
    </location>
</feature>
<name>A0ABW8J3U5_9GAMM</name>
<comment type="similarity">
    <text evidence="2">Belongs to the auxin efflux carrier (TC 2.A.69) family.</text>
</comment>
<feature type="transmembrane region" description="Helical" evidence="8">
    <location>
        <begin position="278"/>
        <end position="298"/>
    </location>
</feature>
<evidence type="ECO:0000256" key="3">
    <source>
        <dbReference type="ARBA" id="ARBA00022448"/>
    </source>
</evidence>
<feature type="transmembrane region" description="Helical" evidence="8">
    <location>
        <begin position="158"/>
        <end position="179"/>
    </location>
</feature>
<feature type="transmembrane region" description="Helical" evidence="8">
    <location>
        <begin position="89"/>
        <end position="106"/>
    </location>
</feature>
<evidence type="ECO:0000256" key="8">
    <source>
        <dbReference type="SAM" id="Phobius"/>
    </source>
</evidence>
<evidence type="ECO:0000256" key="7">
    <source>
        <dbReference type="ARBA" id="ARBA00023136"/>
    </source>
</evidence>
<dbReference type="InterPro" id="IPR038770">
    <property type="entry name" value="Na+/solute_symporter_sf"/>
</dbReference>
<keyword evidence="7 8" id="KW-0472">Membrane</keyword>
<dbReference type="Pfam" id="PF03547">
    <property type="entry name" value="Mem_trans"/>
    <property type="match status" value="1"/>
</dbReference>
<evidence type="ECO:0000256" key="2">
    <source>
        <dbReference type="ARBA" id="ARBA00010145"/>
    </source>
</evidence>
<dbReference type="Proteomes" id="UP001620339">
    <property type="component" value="Unassembled WGS sequence"/>
</dbReference>
<dbReference type="PANTHER" id="PTHR36838">
    <property type="entry name" value="AUXIN EFFLUX CARRIER FAMILY PROTEIN"/>
    <property type="match status" value="1"/>
</dbReference>
<dbReference type="Gene3D" id="1.20.1530.20">
    <property type="match status" value="1"/>
</dbReference>
<organism evidence="9 10">
    <name type="scientific">Rhodanobacter hydrolyticus</name>
    <dbReference type="NCBI Taxonomy" id="2250595"/>
    <lineage>
        <taxon>Bacteria</taxon>
        <taxon>Pseudomonadati</taxon>
        <taxon>Pseudomonadota</taxon>
        <taxon>Gammaproteobacteria</taxon>
        <taxon>Lysobacterales</taxon>
        <taxon>Rhodanobacteraceae</taxon>
        <taxon>Rhodanobacter</taxon>
    </lineage>
</organism>
<feature type="transmembrane region" description="Helical" evidence="8">
    <location>
        <begin position="118"/>
        <end position="146"/>
    </location>
</feature>
<dbReference type="EMBL" id="JADIKK010000008">
    <property type="protein sequence ID" value="MFK2876966.1"/>
    <property type="molecule type" value="Genomic_DNA"/>
</dbReference>
<evidence type="ECO:0000256" key="6">
    <source>
        <dbReference type="ARBA" id="ARBA00022989"/>
    </source>
</evidence>
<dbReference type="InterPro" id="IPR004776">
    <property type="entry name" value="Mem_transp_PIN-like"/>
</dbReference>
<evidence type="ECO:0000313" key="10">
    <source>
        <dbReference type="Proteomes" id="UP001620339"/>
    </source>
</evidence>
<gene>
    <name evidence="9" type="ORF">ISP25_07805</name>
</gene>
<evidence type="ECO:0000256" key="5">
    <source>
        <dbReference type="ARBA" id="ARBA00022692"/>
    </source>
</evidence>
<keyword evidence="4" id="KW-1003">Cell membrane</keyword>
<feature type="transmembrane region" description="Helical" evidence="8">
    <location>
        <begin position="57"/>
        <end position="77"/>
    </location>
</feature>
<comment type="subcellular location">
    <subcellularLocation>
        <location evidence="1">Cell membrane</location>
        <topology evidence="1">Multi-pass membrane protein</topology>
    </subcellularLocation>
</comment>
<accession>A0ABW8J3U5</accession>
<proteinExistence type="inferred from homology"/>
<keyword evidence="6 8" id="KW-1133">Transmembrane helix</keyword>
<keyword evidence="5 8" id="KW-0812">Transmembrane</keyword>
<reference evidence="9 10" key="1">
    <citation type="submission" date="2020-10" db="EMBL/GenBank/DDBJ databases">
        <title>Phylogeny of dyella-like bacteria.</title>
        <authorList>
            <person name="Fu J."/>
        </authorList>
    </citation>
    <scope>NUCLEOTIDE SEQUENCE [LARGE SCALE GENOMIC DNA]</scope>
    <source>
        <strain evidence="9 10">KACC 19113</strain>
    </source>
</reference>
<sequence>MSALLLLFVCLALGAVVRRLAQPPAGIVHGLNWWVINIALPALVLELIPAVKPNVQLWFPVVATWVAFFGAWLLFAWLGRRLGWSRGRIGALVLVCGFGNTSFMGYPMLQALHGQAGLALAVVADQLGCFPLLASAGVLVAGIYAGRAAEPWQVVRRILVFPAFLALLAGVVIGLLGGWPGPLAGVLHSLGGTLTPLALFSVGLQFRLQAVRHQLGPLVCGLGWKLLLAPALCWLLGAAAGVNGLVLTTGVLQAAMAPMISAAILADEHGLDPELANTVLGAGIVLSLLTVPLMNLWLPAG</sequence>
<protein>
    <submittedName>
        <fullName evidence="9">AEC family transporter</fullName>
    </submittedName>
</protein>
<dbReference type="RefSeq" id="WP_404613015.1">
    <property type="nucleotide sequence ID" value="NZ_JADIKK010000008.1"/>
</dbReference>
<keyword evidence="10" id="KW-1185">Reference proteome</keyword>
<evidence type="ECO:0000313" key="9">
    <source>
        <dbReference type="EMBL" id="MFK2876966.1"/>
    </source>
</evidence>
<dbReference type="PANTHER" id="PTHR36838:SF1">
    <property type="entry name" value="SLR1864 PROTEIN"/>
    <property type="match status" value="1"/>
</dbReference>
<comment type="caution">
    <text evidence="9">The sequence shown here is derived from an EMBL/GenBank/DDBJ whole genome shotgun (WGS) entry which is preliminary data.</text>
</comment>
<keyword evidence="3" id="KW-0813">Transport</keyword>